<keyword evidence="3" id="KW-1185">Reference proteome</keyword>
<reference evidence="2 3" key="1">
    <citation type="journal article" date="2018" name="Front. Plant Sci.">
        <title>Red Clover (Trifolium pratense) and Zigzag Clover (T. medium) - A Picture of Genomic Similarities and Differences.</title>
        <authorList>
            <person name="Dluhosova J."/>
            <person name="Istvanek J."/>
            <person name="Nedelnik J."/>
            <person name="Repkova J."/>
        </authorList>
    </citation>
    <scope>NUCLEOTIDE SEQUENCE [LARGE SCALE GENOMIC DNA]</scope>
    <source>
        <strain evidence="3">cv. 10/8</strain>
        <tissue evidence="2">Leaf</tissue>
    </source>
</reference>
<accession>A0A392SP30</accession>
<evidence type="ECO:0000313" key="3">
    <source>
        <dbReference type="Proteomes" id="UP000265520"/>
    </source>
</evidence>
<protein>
    <submittedName>
        <fullName evidence="2">Uncharacterized protein</fullName>
    </submittedName>
</protein>
<sequence>EEEADQAEIEQDGHEEDEASDTDGDTKKMEEDSDESSSA</sequence>
<dbReference type="EMBL" id="LXQA010406589">
    <property type="protein sequence ID" value="MCI49775.1"/>
    <property type="molecule type" value="Genomic_DNA"/>
</dbReference>
<evidence type="ECO:0000256" key="1">
    <source>
        <dbReference type="SAM" id="MobiDB-lite"/>
    </source>
</evidence>
<organism evidence="2 3">
    <name type="scientific">Trifolium medium</name>
    <dbReference type="NCBI Taxonomy" id="97028"/>
    <lineage>
        <taxon>Eukaryota</taxon>
        <taxon>Viridiplantae</taxon>
        <taxon>Streptophyta</taxon>
        <taxon>Embryophyta</taxon>
        <taxon>Tracheophyta</taxon>
        <taxon>Spermatophyta</taxon>
        <taxon>Magnoliopsida</taxon>
        <taxon>eudicotyledons</taxon>
        <taxon>Gunneridae</taxon>
        <taxon>Pentapetalae</taxon>
        <taxon>rosids</taxon>
        <taxon>fabids</taxon>
        <taxon>Fabales</taxon>
        <taxon>Fabaceae</taxon>
        <taxon>Papilionoideae</taxon>
        <taxon>50 kb inversion clade</taxon>
        <taxon>NPAAA clade</taxon>
        <taxon>Hologalegina</taxon>
        <taxon>IRL clade</taxon>
        <taxon>Trifolieae</taxon>
        <taxon>Trifolium</taxon>
    </lineage>
</organism>
<evidence type="ECO:0000313" key="2">
    <source>
        <dbReference type="EMBL" id="MCI49775.1"/>
    </source>
</evidence>
<name>A0A392SP30_9FABA</name>
<feature type="region of interest" description="Disordered" evidence="1">
    <location>
        <begin position="1"/>
        <end position="39"/>
    </location>
</feature>
<dbReference type="AlphaFoldDB" id="A0A392SP30"/>
<dbReference type="Proteomes" id="UP000265520">
    <property type="component" value="Unassembled WGS sequence"/>
</dbReference>
<feature type="non-terminal residue" evidence="2">
    <location>
        <position position="1"/>
    </location>
</feature>
<proteinExistence type="predicted"/>
<comment type="caution">
    <text evidence="2">The sequence shown here is derived from an EMBL/GenBank/DDBJ whole genome shotgun (WGS) entry which is preliminary data.</text>
</comment>
<feature type="compositionally biased region" description="Acidic residues" evidence="1">
    <location>
        <begin position="1"/>
        <end position="23"/>
    </location>
</feature>